<dbReference type="AlphaFoldDB" id="A0A975S177"/>
<accession>A0A975S177</accession>
<dbReference type="Gene3D" id="1.10.287.130">
    <property type="match status" value="1"/>
</dbReference>
<gene>
    <name evidence="1" type="ORF">KM031_16325</name>
</gene>
<proteinExistence type="predicted"/>
<evidence type="ECO:0008006" key="3">
    <source>
        <dbReference type="Google" id="ProtNLM"/>
    </source>
</evidence>
<dbReference type="RefSeq" id="WP_215504399.1">
    <property type="nucleotide sequence ID" value="NZ_CP076361.1"/>
</dbReference>
<protein>
    <recommendedName>
        <fullName evidence="3">Signal transduction histidine kinase dimerisation/phosphoacceptor domain-containing protein</fullName>
    </recommendedName>
</protein>
<evidence type="ECO:0000313" key="2">
    <source>
        <dbReference type="Proteomes" id="UP000679352"/>
    </source>
</evidence>
<keyword evidence="2" id="KW-1185">Reference proteome</keyword>
<dbReference type="Proteomes" id="UP000679352">
    <property type="component" value="Chromosome"/>
</dbReference>
<dbReference type="KEGG" id="gfu:KM031_16325"/>
<organism evidence="1 2">
    <name type="scientific">Gemmobacter fulvus</name>
    <dbReference type="NCBI Taxonomy" id="2840474"/>
    <lineage>
        <taxon>Bacteria</taxon>
        <taxon>Pseudomonadati</taxon>
        <taxon>Pseudomonadota</taxon>
        <taxon>Alphaproteobacteria</taxon>
        <taxon>Rhodobacterales</taxon>
        <taxon>Paracoccaceae</taxon>
        <taxon>Gemmobacter</taxon>
    </lineage>
</organism>
<name>A0A975S177_9RHOB</name>
<dbReference type="EMBL" id="CP076361">
    <property type="protein sequence ID" value="QWK90352.1"/>
    <property type="molecule type" value="Genomic_DNA"/>
</dbReference>
<evidence type="ECO:0000313" key="1">
    <source>
        <dbReference type="EMBL" id="QWK90352.1"/>
    </source>
</evidence>
<reference evidence="1" key="1">
    <citation type="submission" date="2021-06" db="EMBL/GenBank/DDBJ databases">
        <title>Direct submission.</title>
        <authorList>
            <person name="Lee C.-S."/>
            <person name="Jin L."/>
        </authorList>
    </citation>
    <scope>NUCLEOTIDE SEQUENCE</scope>
    <source>
        <strain evidence="1">Con5</strain>
    </source>
</reference>
<sequence>MIPGSQGHGLPPHLPHDRGSGPDFCNTHLLGMFLSFFLSERLLVYVMVRIRASLTQRDAELAALQHQLIEEDQLVRLGLLSSGRAHELGTPLTTLAVTLAEAARRRSRYGSLCQKLPDQQRFLRINLTLY</sequence>